<accession>A0AAW2Z5G9</accession>
<evidence type="ECO:0000256" key="1">
    <source>
        <dbReference type="SAM" id="SignalP"/>
    </source>
</evidence>
<sequence length="225" mass="26123">MNIIILVLISLLSIVTCEQHDNNLDSPFIPRFAKYSTSITVYFKIDFQEALELIVDSEENNYSVLKGAKPFYDSNEKMDVYYRRSDQYAYAVPSSNSDGRDCYKLEKPFKGFTLDLLERWWADLDRVKYDGKFPALYNMESCHVWGRQIAGKNVELFIDEVSNTPIQITENNPFARPEWRVTLSFHDFNTTILEPVKPTHDLSTCKDAENLSLIQLLPEVLMHES</sequence>
<name>A0AAW2Z5G9_9EUKA</name>
<evidence type="ECO:0000313" key="3">
    <source>
        <dbReference type="Proteomes" id="UP001431209"/>
    </source>
</evidence>
<feature type="signal peptide" evidence="1">
    <location>
        <begin position="1"/>
        <end position="17"/>
    </location>
</feature>
<organism evidence="2 3">
    <name type="scientific">Acrasis kona</name>
    <dbReference type="NCBI Taxonomy" id="1008807"/>
    <lineage>
        <taxon>Eukaryota</taxon>
        <taxon>Discoba</taxon>
        <taxon>Heterolobosea</taxon>
        <taxon>Tetramitia</taxon>
        <taxon>Eutetramitia</taxon>
        <taxon>Acrasidae</taxon>
        <taxon>Acrasis</taxon>
    </lineage>
</organism>
<comment type="caution">
    <text evidence="2">The sequence shown here is derived from an EMBL/GenBank/DDBJ whole genome shotgun (WGS) entry which is preliminary data.</text>
</comment>
<dbReference type="Proteomes" id="UP001431209">
    <property type="component" value="Unassembled WGS sequence"/>
</dbReference>
<feature type="chain" id="PRO_5043408195" evidence="1">
    <location>
        <begin position="18"/>
        <end position="225"/>
    </location>
</feature>
<protein>
    <submittedName>
        <fullName evidence="2">ArgS</fullName>
    </submittedName>
</protein>
<dbReference type="EMBL" id="JAOPGA020001048">
    <property type="protein sequence ID" value="KAL0484483.1"/>
    <property type="molecule type" value="Genomic_DNA"/>
</dbReference>
<dbReference type="AlphaFoldDB" id="A0AAW2Z5G9"/>
<keyword evidence="3" id="KW-1185">Reference proteome</keyword>
<gene>
    <name evidence="2" type="ORF">AKO1_005130</name>
</gene>
<reference evidence="2 3" key="1">
    <citation type="submission" date="2024-03" db="EMBL/GenBank/DDBJ databases">
        <title>The Acrasis kona genome and developmental transcriptomes reveal deep origins of eukaryotic multicellular pathways.</title>
        <authorList>
            <person name="Sheikh S."/>
            <person name="Fu C.-J."/>
            <person name="Brown M.W."/>
            <person name="Baldauf S.L."/>
        </authorList>
    </citation>
    <scope>NUCLEOTIDE SEQUENCE [LARGE SCALE GENOMIC DNA]</scope>
    <source>
        <strain evidence="2 3">ATCC MYA-3509</strain>
    </source>
</reference>
<proteinExistence type="predicted"/>
<evidence type="ECO:0000313" key="2">
    <source>
        <dbReference type="EMBL" id="KAL0484483.1"/>
    </source>
</evidence>
<keyword evidence="1" id="KW-0732">Signal</keyword>